<protein>
    <recommendedName>
        <fullName evidence="7">Histidine acid phosphatase</fullName>
    </recommendedName>
</protein>
<evidence type="ECO:0000313" key="6">
    <source>
        <dbReference type="Proteomes" id="UP000637239"/>
    </source>
</evidence>
<reference evidence="5" key="2">
    <citation type="submission" date="2021-02" db="EMBL/GenBank/DDBJ databases">
        <title>Aspergillus chevalieri M1 genome sequence.</title>
        <authorList>
            <person name="Kadooka C."/>
            <person name="Mori K."/>
            <person name="Futagami T."/>
        </authorList>
    </citation>
    <scope>NUCLEOTIDE SEQUENCE</scope>
    <source>
        <strain evidence="5">M1</strain>
    </source>
</reference>
<dbReference type="PANTHER" id="PTHR11567:SF127">
    <property type="entry name" value="HISTIDINE ACID PHOSPHATASE"/>
    <property type="match status" value="1"/>
</dbReference>
<feature type="transmembrane region" description="Helical" evidence="3">
    <location>
        <begin position="453"/>
        <end position="479"/>
    </location>
</feature>
<dbReference type="GO" id="GO:0016791">
    <property type="term" value="F:phosphatase activity"/>
    <property type="evidence" value="ECO:0007669"/>
    <property type="project" value="TreeGrafter"/>
</dbReference>
<keyword evidence="4" id="KW-0732">Signal</keyword>
<dbReference type="SUPFAM" id="SSF53254">
    <property type="entry name" value="Phosphoglycerate mutase-like"/>
    <property type="match status" value="1"/>
</dbReference>
<accession>A0A7R7VPV7</accession>
<sequence length="590" mass="64895">MLPVQRWSLALAVALQAATSASAQGLSEKVWAVFAYTLHGDNIPTALPRPKNLSPYGANELYAAGSSFRDRYIAVHSNDSAEKLRIQNLSPYVLDSEEVIVLSSTEQSVVGSAQAFMQGLYPPLKQSGNLTYSDSSSVLANGSITTAPFEGYQYPQILSFSSDDPQSLAVAGHDQCRGYEVASSEYQSSNEFQRITQETEAFYIDLYNQALSGVYDRSSATYKNAYDIAEYLEYELIHNGTLMHVLSMEDIKHARLLADQYLWATNGRKSTWNSLLSSHTDTAIHTIAGRTLASRILEAFGTNVQYRGANEKMTLAFGGPEPAIALASLTELSSRYDGFYPRPSLGGSMLFELYSRETEDNPTYPDPSELYVRFVLHNGTDSSTRFTTYPLFGSGPSNIEMRYSEFQAEMEQIATRSTREWCYECGSSAVFCSGVLSRNREPTDNDDRMDPGVAGVIGAVVTVVVFGSIGSVFGLLTALRNRKSRQGKQGGFKGDRKMAGDADITFRNPSWGDAYTAGKQKSDDDMSGAVVVRGQERSGSWEMTEPKERNGNSPKNTGESVRSPFDDENENDEECLVHSAVEPVKVRETV</sequence>
<comment type="similarity">
    <text evidence="1">Belongs to the histidine acid phosphatase family.</text>
</comment>
<reference evidence="5" key="1">
    <citation type="submission" date="2021-01" db="EMBL/GenBank/DDBJ databases">
        <authorList>
            <consortium name="Aspergillus chevalieri M1 genome sequencing consortium"/>
            <person name="Kazuki M."/>
            <person name="Futagami T."/>
        </authorList>
    </citation>
    <scope>NUCLEOTIDE SEQUENCE</scope>
    <source>
        <strain evidence="5">M1</strain>
    </source>
</reference>
<dbReference type="InterPro" id="IPR000560">
    <property type="entry name" value="His_Pase_clade-2"/>
</dbReference>
<keyword evidence="6" id="KW-1185">Reference proteome</keyword>
<feature type="chain" id="PRO_5030673116" description="Histidine acid phosphatase" evidence="4">
    <location>
        <begin position="24"/>
        <end position="590"/>
    </location>
</feature>
<dbReference type="KEGG" id="ache:ACHE_41150S"/>
<evidence type="ECO:0000313" key="5">
    <source>
        <dbReference type="EMBL" id="BCR88586.1"/>
    </source>
</evidence>
<evidence type="ECO:0000256" key="2">
    <source>
        <dbReference type="SAM" id="MobiDB-lite"/>
    </source>
</evidence>
<feature type="signal peptide" evidence="4">
    <location>
        <begin position="1"/>
        <end position="23"/>
    </location>
</feature>
<dbReference type="InterPro" id="IPR029033">
    <property type="entry name" value="His_PPase_superfam"/>
</dbReference>
<gene>
    <name evidence="5" type="ORF">ACHE_41150S</name>
</gene>
<dbReference type="PANTHER" id="PTHR11567">
    <property type="entry name" value="ACID PHOSPHATASE-RELATED"/>
    <property type="match status" value="1"/>
</dbReference>
<feature type="region of interest" description="Disordered" evidence="2">
    <location>
        <begin position="484"/>
        <end position="590"/>
    </location>
</feature>
<name>A0A7R7VPV7_ASPCH</name>
<evidence type="ECO:0008006" key="7">
    <source>
        <dbReference type="Google" id="ProtNLM"/>
    </source>
</evidence>
<dbReference type="EMBL" id="AP024419">
    <property type="protein sequence ID" value="BCR88586.1"/>
    <property type="molecule type" value="Genomic_DNA"/>
</dbReference>
<evidence type="ECO:0000256" key="3">
    <source>
        <dbReference type="SAM" id="Phobius"/>
    </source>
</evidence>
<dbReference type="Proteomes" id="UP000637239">
    <property type="component" value="Chromosome 4"/>
</dbReference>
<evidence type="ECO:0000256" key="4">
    <source>
        <dbReference type="SAM" id="SignalP"/>
    </source>
</evidence>
<dbReference type="Gene3D" id="3.40.50.1240">
    <property type="entry name" value="Phosphoglycerate mutase-like"/>
    <property type="match status" value="1"/>
</dbReference>
<evidence type="ECO:0000256" key="1">
    <source>
        <dbReference type="ARBA" id="ARBA00005375"/>
    </source>
</evidence>
<keyword evidence="3" id="KW-0812">Transmembrane</keyword>
<dbReference type="RefSeq" id="XP_043137108.1">
    <property type="nucleotide sequence ID" value="XM_043279428.1"/>
</dbReference>
<dbReference type="AlphaFoldDB" id="A0A7R7VPV7"/>
<organism evidence="5 6">
    <name type="scientific">Aspergillus chevalieri</name>
    <name type="common">Eurotium chevalieri</name>
    <dbReference type="NCBI Taxonomy" id="182096"/>
    <lineage>
        <taxon>Eukaryota</taxon>
        <taxon>Fungi</taxon>
        <taxon>Dikarya</taxon>
        <taxon>Ascomycota</taxon>
        <taxon>Pezizomycotina</taxon>
        <taxon>Eurotiomycetes</taxon>
        <taxon>Eurotiomycetidae</taxon>
        <taxon>Eurotiales</taxon>
        <taxon>Aspergillaceae</taxon>
        <taxon>Aspergillus</taxon>
        <taxon>Aspergillus subgen. Aspergillus</taxon>
    </lineage>
</organism>
<feature type="compositionally biased region" description="Polar residues" evidence="2">
    <location>
        <begin position="551"/>
        <end position="560"/>
    </location>
</feature>
<keyword evidence="3" id="KW-0472">Membrane</keyword>
<proteinExistence type="inferred from homology"/>
<dbReference type="Pfam" id="PF00328">
    <property type="entry name" value="His_Phos_2"/>
    <property type="match status" value="1"/>
</dbReference>
<dbReference type="InterPro" id="IPR050645">
    <property type="entry name" value="Histidine_acid_phosphatase"/>
</dbReference>
<dbReference type="GeneID" id="66982944"/>
<keyword evidence="3" id="KW-1133">Transmembrane helix</keyword>